<dbReference type="PANTHER" id="PTHR48207:SF3">
    <property type="entry name" value="SUCCINATE--HYDROXYMETHYLGLUTARATE COA-TRANSFERASE"/>
    <property type="match status" value="1"/>
</dbReference>
<evidence type="ECO:0000256" key="1">
    <source>
        <dbReference type="ARBA" id="ARBA00022679"/>
    </source>
</evidence>
<proteinExistence type="predicted"/>
<dbReference type="AlphaFoldDB" id="A0A381QHU9"/>
<sequence length="803" mass="86647">MLEHIRVVDLCDGISQFAGHILARLGAEVIAVEPTVGVSTRHMGPFAGDEPDPDCSLTHWAYNRGKQSLVLDIDSSEGHSRFCELIASADILFEDCRPGYLGSLDLAYEDLAEVNPGLIHASITPYGSEGPRSHWLGTDLTAVAGSSFLHASGDADRAPLRVGLPHSFLHGSADAAAASLIALQERDRSGTGQHIDVSAQESVTIGFPQNVAPMENALAADRIAGGISLGGMDIPLLFPCSDGYTICVILPGAAFAPFCRRLTQWLNDEGADDENLHAIDWDNVGVQLFAGEVSFDIVAQAFATYGKFLATKSKAELWEAALNRNLLITPSMTIADLVGYEHLDAREFWDFESTARGNQAQHPGALVKFRNNPIELRGSPPTLGQHNGAVITDRETNFNVSKPESDSLPLEGLKVVEFSWVIATPSAVRILCDYGADVVKVETVSRPDTMRTVNPFVNEDPHPDNSVGYGVYNAGKRSLSLDLSKPEAKEVVLDLIRWADIVTESFAPGAMERLGFGYDVLSEINPGLIMLSSSLLGQTGPHSGLAGYGFMAAAIAGYYELTGWSDRPPSGPYGPYTDFLAPRIVVSTLMAALENRKTTGRGEYIDLSQTECALHYLAPAILDQSVNGRTIQRQGNDDPQMFPHGVFPSKGDDSWLAVACSDESWPALAATVGLGERKDLNQAERREQRSLIDDAVATWTSERDNNSAAEELQDVGVAAYPVHDAAGTNTDPQLGHRQHQIQVPQSHAGSMWTHSCRTKMSRTPAVLTRGGPCLGEDNFEVLSEWLGYSVEQIADLAAAEVLE</sequence>
<dbReference type="EMBL" id="UINC01001371">
    <property type="protein sequence ID" value="SUZ78912.1"/>
    <property type="molecule type" value="Genomic_DNA"/>
</dbReference>
<keyword evidence="1" id="KW-0808">Transferase</keyword>
<accession>A0A381QHU9</accession>
<organism evidence="2">
    <name type="scientific">marine metagenome</name>
    <dbReference type="NCBI Taxonomy" id="408172"/>
    <lineage>
        <taxon>unclassified sequences</taxon>
        <taxon>metagenomes</taxon>
        <taxon>ecological metagenomes</taxon>
    </lineage>
</organism>
<protein>
    <recommendedName>
        <fullName evidence="3">CoA transferase</fullName>
    </recommendedName>
</protein>
<dbReference type="InterPro" id="IPR050483">
    <property type="entry name" value="CoA-transferase_III_domain"/>
</dbReference>
<dbReference type="InterPro" id="IPR003673">
    <property type="entry name" value="CoA-Trfase_fam_III"/>
</dbReference>
<evidence type="ECO:0000313" key="2">
    <source>
        <dbReference type="EMBL" id="SUZ78912.1"/>
    </source>
</evidence>
<dbReference type="InterPro" id="IPR044855">
    <property type="entry name" value="CoA-Trfase_III_dom3_sf"/>
</dbReference>
<reference evidence="2" key="1">
    <citation type="submission" date="2018-05" db="EMBL/GenBank/DDBJ databases">
        <authorList>
            <person name="Lanie J.A."/>
            <person name="Ng W.-L."/>
            <person name="Kazmierczak K.M."/>
            <person name="Andrzejewski T.M."/>
            <person name="Davidsen T.M."/>
            <person name="Wayne K.J."/>
            <person name="Tettelin H."/>
            <person name="Glass J.I."/>
            <person name="Rusch D."/>
            <person name="Podicherti R."/>
            <person name="Tsui H.-C.T."/>
            <person name="Winkler M.E."/>
        </authorList>
    </citation>
    <scope>NUCLEOTIDE SEQUENCE</scope>
</reference>
<dbReference type="SUPFAM" id="SSF89796">
    <property type="entry name" value="CoA-transferase family III (CaiB/BaiF)"/>
    <property type="match status" value="2"/>
</dbReference>
<dbReference type="GO" id="GO:0008410">
    <property type="term" value="F:CoA-transferase activity"/>
    <property type="evidence" value="ECO:0007669"/>
    <property type="project" value="TreeGrafter"/>
</dbReference>
<dbReference type="Gene3D" id="3.40.50.10540">
    <property type="entry name" value="Crotonobetainyl-coa:carnitine coa-transferase, domain 1"/>
    <property type="match status" value="2"/>
</dbReference>
<dbReference type="InterPro" id="IPR023606">
    <property type="entry name" value="CoA-Trfase_III_dom_1_sf"/>
</dbReference>
<dbReference type="Gene3D" id="3.30.1540.10">
    <property type="entry name" value="formyl-coa transferase, domain 3"/>
    <property type="match status" value="2"/>
</dbReference>
<dbReference type="PANTHER" id="PTHR48207">
    <property type="entry name" value="SUCCINATE--HYDROXYMETHYLGLUTARATE COA-TRANSFERASE"/>
    <property type="match status" value="1"/>
</dbReference>
<name>A0A381QHU9_9ZZZZ</name>
<dbReference type="Pfam" id="PF02515">
    <property type="entry name" value="CoA_transf_3"/>
    <property type="match status" value="2"/>
</dbReference>
<gene>
    <name evidence="2" type="ORF">METZ01_LOCUS31766</name>
</gene>
<evidence type="ECO:0008006" key="3">
    <source>
        <dbReference type="Google" id="ProtNLM"/>
    </source>
</evidence>